<keyword evidence="2" id="KW-1185">Reference proteome</keyword>
<dbReference type="AlphaFoldDB" id="A0A9N9JCA8"/>
<accession>A0A9N9JCA8</accession>
<evidence type="ECO:0000313" key="2">
    <source>
        <dbReference type="Proteomes" id="UP000789570"/>
    </source>
</evidence>
<sequence>KLANLIFLEQLQLDTTIAAYQKLLQIRVEKLLYSLTFINPKILGPNSEFITSSIIKVAKELNFFKEPVKIQFDLIVPLVLSLTLTPIDIMTGEDK</sequence>
<feature type="non-terminal residue" evidence="1">
    <location>
        <position position="95"/>
    </location>
</feature>
<protein>
    <submittedName>
        <fullName evidence="1">6793_t:CDS:1</fullName>
    </submittedName>
</protein>
<gene>
    <name evidence="1" type="ORF">FCALED_LOCUS17428</name>
</gene>
<dbReference type="Proteomes" id="UP000789570">
    <property type="component" value="Unassembled WGS sequence"/>
</dbReference>
<proteinExistence type="predicted"/>
<feature type="non-terminal residue" evidence="1">
    <location>
        <position position="1"/>
    </location>
</feature>
<organism evidence="1 2">
    <name type="scientific">Funneliformis caledonium</name>
    <dbReference type="NCBI Taxonomy" id="1117310"/>
    <lineage>
        <taxon>Eukaryota</taxon>
        <taxon>Fungi</taxon>
        <taxon>Fungi incertae sedis</taxon>
        <taxon>Mucoromycota</taxon>
        <taxon>Glomeromycotina</taxon>
        <taxon>Glomeromycetes</taxon>
        <taxon>Glomerales</taxon>
        <taxon>Glomeraceae</taxon>
        <taxon>Funneliformis</taxon>
    </lineage>
</organism>
<name>A0A9N9JCA8_9GLOM</name>
<dbReference type="EMBL" id="CAJVPQ010026607">
    <property type="protein sequence ID" value="CAG8769287.1"/>
    <property type="molecule type" value="Genomic_DNA"/>
</dbReference>
<comment type="caution">
    <text evidence="1">The sequence shown here is derived from an EMBL/GenBank/DDBJ whole genome shotgun (WGS) entry which is preliminary data.</text>
</comment>
<evidence type="ECO:0000313" key="1">
    <source>
        <dbReference type="EMBL" id="CAG8769287.1"/>
    </source>
</evidence>
<reference evidence="1" key="1">
    <citation type="submission" date="2021-06" db="EMBL/GenBank/DDBJ databases">
        <authorList>
            <person name="Kallberg Y."/>
            <person name="Tangrot J."/>
            <person name="Rosling A."/>
        </authorList>
    </citation>
    <scope>NUCLEOTIDE SEQUENCE</scope>
    <source>
        <strain evidence="1">UK204</strain>
    </source>
</reference>